<name>A0ABV8KUF0_9ACTN</name>
<dbReference type="Proteomes" id="UP001595868">
    <property type="component" value="Unassembled WGS sequence"/>
</dbReference>
<gene>
    <name evidence="1" type="ORF">ACFOX0_28275</name>
</gene>
<proteinExistence type="predicted"/>
<protein>
    <submittedName>
        <fullName evidence="1">Uncharacterized protein</fullName>
    </submittedName>
</protein>
<reference evidence="2" key="1">
    <citation type="journal article" date="2019" name="Int. J. Syst. Evol. Microbiol.">
        <title>The Global Catalogue of Microorganisms (GCM) 10K type strain sequencing project: providing services to taxonomists for standard genome sequencing and annotation.</title>
        <authorList>
            <consortium name="The Broad Institute Genomics Platform"/>
            <consortium name="The Broad Institute Genome Sequencing Center for Infectious Disease"/>
            <person name="Wu L."/>
            <person name="Ma J."/>
        </authorList>
    </citation>
    <scope>NUCLEOTIDE SEQUENCE [LARGE SCALE GENOMIC DNA]</scope>
    <source>
        <strain evidence="2">2902at01</strain>
    </source>
</reference>
<dbReference type="RefSeq" id="WP_377551701.1">
    <property type="nucleotide sequence ID" value="NZ_JBHSBN010000029.1"/>
</dbReference>
<comment type="caution">
    <text evidence="1">The sequence shown here is derived from an EMBL/GenBank/DDBJ whole genome shotgun (WGS) entry which is preliminary data.</text>
</comment>
<evidence type="ECO:0000313" key="2">
    <source>
        <dbReference type="Proteomes" id="UP001595868"/>
    </source>
</evidence>
<keyword evidence="2" id="KW-1185">Reference proteome</keyword>
<accession>A0ABV8KUF0</accession>
<organism evidence="1 2">
    <name type="scientific">Micromonospora zhanjiangensis</name>
    <dbReference type="NCBI Taxonomy" id="1522057"/>
    <lineage>
        <taxon>Bacteria</taxon>
        <taxon>Bacillati</taxon>
        <taxon>Actinomycetota</taxon>
        <taxon>Actinomycetes</taxon>
        <taxon>Micromonosporales</taxon>
        <taxon>Micromonosporaceae</taxon>
        <taxon>Micromonospora</taxon>
    </lineage>
</organism>
<sequence>MSDPSTVHAQLVQAAKKMITDHWPGPDGCPICKVHNCDAKATAYRYLEEHAGPAPAPIILADPR</sequence>
<dbReference type="EMBL" id="JBHSBN010000029">
    <property type="protein sequence ID" value="MFC4109815.1"/>
    <property type="molecule type" value="Genomic_DNA"/>
</dbReference>
<evidence type="ECO:0000313" key="1">
    <source>
        <dbReference type="EMBL" id="MFC4109815.1"/>
    </source>
</evidence>